<reference evidence="2 4" key="2">
    <citation type="submission" date="2019-01" db="EMBL/GenBank/DDBJ databases">
        <authorList>
            <person name="Ramaprasad A."/>
        </authorList>
    </citation>
    <scope>NUCLEOTIDE SEQUENCE [LARGE SCALE GENOMIC DNA]</scope>
</reference>
<dbReference type="VEuPathDB" id="PlasmoDB:PVVCY_0701130"/>
<dbReference type="KEGG" id="pvv:PVVCY_0701130"/>
<gene>
    <name evidence="2" type="ORF">PVVCY_0701130</name>
    <name evidence="1" type="ORF">YYE_04294</name>
</gene>
<protein>
    <submittedName>
        <fullName evidence="1">Uncharacterized protein</fullName>
    </submittedName>
</protein>
<evidence type="ECO:0000313" key="3">
    <source>
        <dbReference type="Proteomes" id="UP000030681"/>
    </source>
</evidence>
<sequence length="952" mass="114668">MINLVKRTKPTRVFNYFVNLNTQFYIHGKEYKSYFSTYEKGLEQEQKENNNNEREKMNCINIVEKESNNLERGCYKKKYISSKEKKLIYLENTKKNSMHKLNIEIDEANYEELLKYKNIKNVILMKNKKDILKYLNSYVLNNNKAKYYILRLIMFTIASQINQYKINELIYILHTFKEKNFLNPFIILHISNRISTNDELIKQININEFVFLLDILNIPLLISNKFIQFVQNFINKNIDNFSFTDFFIIAYFLAKNNLYNEYIFNTIEFFYKKFGNHLFSKVLQEESCSVKSGYICDNDQNLIGELACEEKGILKKISANLFKQAPKHLFILSKYGYRNVCIYKNIYKIITLKCYFYKPTEISSILKSAKNINLFNIFLFKKLTECITKNLSQYKICILLDCLNCLSFFNYKDNKLITKILVTLPRTIQNYTSNDFVKLVYFLDNFITFSKYFILFFNQQILYFSSSLGINHLITLLKISTHQNFISPPIFYLLNIKLTSFILHTKVMTSNHEHNIKQLSFIHDNKCHTIYKDNTKKYINEINLKNVLDIFNLAYFISAFPSDLFQKSLEFVFMIYNKFEQLSLEELKDITNISNYFILIHKDYNHFCKHDLYLNLRKFFDFIYSELFRKIEDTQNTSDQLLYHDKPSITENWEDNYSCNKDELIVSLRLINNIDEIKVMHNNKPLVCKNKLNETAEYINILETIIITFLFELMYQHLKKKNINKYIYIYFYNLYIKYIKCLFFNKNSFIPSYTKTSNHCLFLIKKLLPIIYSLDFKKYIKPNPYHMSTYTLRPFQNEDKDLLKSCHKKRETLYHHQIIREIYDLLKSLKHNNYKFKFINKKHGERNSIFIYTDYIYVKNIKTQKKIAILFATQNYYYTPVDELKISFNSVDDSKSFEKKSLTKLAQIQLEYFNLFFSTVHLVPFYLWRKMTLNEQKKYFLTFLEYNEKPIS</sequence>
<evidence type="ECO:0000313" key="2">
    <source>
        <dbReference type="EMBL" id="VEV55737.1"/>
    </source>
</evidence>
<reference evidence="1 3" key="1">
    <citation type="submission" date="2013-02" db="EMBL/GenBank/DDBJ databases">
        <title>The Genome Sequence of Plasmodium vinckei vinckei.</title>
        <authorList>
            <consortium name="The Broad Institute Genome Sequencing Platform"/>
            <consortium name="The Broad Institute Genome Sequencing Center for Infectious Disease"/>
            <person name="Neafsey D."/>
            <person name="Cheeseman I."/>
            <person name="Volkman S."/>
            <person name="Adams J."/>
            <person name="Walker B."/>
            <person name="Young S.K."/>
            <person name="Zeng Q."/>
            <person name="Gargeya S."/>
            <person name="Fitzgerald M."/>
            <person name="Haas B."/>
            <person name="Abouelleil A."/>
            <person name="Alvarado L."/>
            <person name="Arachchi H.M."/>
            <person name="Berlin A.M."/>
            <person name="Chapman S.B."/>
            <person name="Dewar J."/>
            <person name="Goldberg J."/>
            <person name="Griggs A."/>
            <person name="Gujja S."/>
            <person name="Hansen M."/>
            <person name="Howarth C."/>
            <person name="Imamovic A."/>
            <person name="Larimer J."/>
            <person name="McCowan C."/>
            <person name="Murphy C."/>
            <person name="Neiman D."/>
            <person name="Pearson M."/>
            <person name="Priest M."/>
            <person name="Roberts A."/>
            <person name="Saif S."/>
            <person name="Shea T."/>
            <person name="Sisk P."/>
            <person name="Sykes S."/>
            <person name="Wortman J."/>
            <person name="Nusbaum C."/>
            <person name="Birren B."/>
        </authorList>
    </citation>
    <scope>NUCLEOTIDE SEQUENCE [LARGE SCALE GENOMIC DNA]</scope>
    <source>
        <strain evidence="1">Vinckei</strain>
        <strain evidence="3">vinckei</strain>
    </source>
</reference>
<dbReference type="GeneID" id="19962500"/>
<dbReference type="RefSeq" id="XP_008626157.1">
    <property type="nucleotide sequence ID" value="XM_008627935.1"/>
</dbReference>
<dbReference type="Proteomes" id="UP000290582">
    <property type="component" value="Chromosome PVVCY_07"/>
</dbReference>
<evidence type="ECO:0000313" key="1">
    <source>
        <dbReference type="EMBL" id="KEG00848.1"/>
    </source>
</evidence>
<accession>A0A081IAZ0</accession>
<dbReference type="AlphaFoldDB" id="A0A081IAZ0"/>
<dbReference type="EMBL" id="LR215063">
    <property type="protein sequence ID" value="VEV55737.1"/>
    <property type="molecule type" value="Genomic_DNA"/>
</dbReference>
<name>A0A081IAZ0_PLAVN</name>
<dbReference type="OrthoDB" id="384883at2759"/>
<dbReference type="EMBL" id="KL446954">
    <property type="protein sequence ID" value="KEG00848.1"/>
    <property type="molecule type" value="Genomic_DNA"/>
</dbReference>
<evidence type="ECO:0000313" key="4">
    <source>
        <dbReference type="Proteomes" id="UP000290582"/>
    </source>
</evidence>
<proteinExistence type="predicted"/>
<organism evidence="1 3">
    <name type="scientific">Plasmodium vinckei vinckei</name>
    <dbReference type="NCBI Taxonomy" id="54757"/>
    <lineage>
        <taxon>Eukaryota</taxon>
        <taxon>Sar</taxon>
        <taxon>Alveolata</taxon>
        <taxon>Apicomplexa</taxon>
        <taxon>Aconoidasida</taxon>
        <taxon>Haemosporida</taxon>
        <taxon>Plasmodiidae</taxon>
        <taxon>Plasmodium</taxon>
        <taxon>Plasmodium (Vinckeia)</taxon>
    </lineage>
</organism>
<dbReference type="Proteomes" id="UP000030681">
    <property type="component" value="Unassembled WGS sequence"/>
</dbReference>